<dbReference type="CDD" id="cd00146">
    <property type="entry name" value="PKD"/>
    <property type="match status" value="2"/>
</dbReference>
<feature type="domain" description="PKD" evidence="2">
    <location>
        <begin position="5475"/>
        <end position="5528"/>
    </location>
</feature>
<evidence type="ECO:0000313" key="3">
    <source>
        <dbReference type="EMBL" id="ENO97470.1"/>
    </source>
</evidence>
<accession>N6Z0W1</accession>
<dbReference type="InterPro" id="IPR000601">
    <property type="entry name" value="PKD_dom"/>
</dbReference>
<feature type="domain" description="PKD" evidence="2">
    <location>
        <begin position="4690"/>
        <end position="4738"/>
    </location>
</feature>
<dbReference type="RefSeq" id="WP_004360825.1">
    <property type="nucleotide sequence ID" value="NZ_AMXF01000046.1"/>
</dbReference>
<dbReference type="Pfam" id="PF18911">
    <property type="entry name" value="PKD_4"/>
    <property type="match status" value="3"/>
</dbReference>
<feature type="domain" description="PKD" evidence="2">
    <location>
        <begin position="4776"/>
        <end position="4831"/>
    </location>
</feature>
<proteinExistence type="predicted"/>
<dbReference type="Gene3D" id="2.60.40.2810">
    <property type="match status" value="2"/>
</dbReference>
<dbReference type="SMART" id="SM00089">
    <property type="entry name" value="PKD"/>
    <property type="match status" value="10"/>
</dbReference>
<evidence type="ECO:0000256" key="1">
    <source>
        <dbReference type="SAM" id="MobiDB-lite"/>
    </source>
</evidence>
<evidence type="ECO:0000259" key="2">
    <source>
        <dbReference type="PROSITE" id="PS50093"/>
    </source>
</evidence>
<dbReference type="Gene3D" id="2.60.40.3440">
    <property type="match status" value="2"/>
</dbReference>
<dbReference type="Pfam" id="PF17963">
    <property type="entry name" value="Big_9"/>
    <property type="match status" value="4"/>
</dbReference>
<reference evidence="3 4" key="1">
    <citation type="submission" date="2012-09" db="EMBL/GenBank/DDBJ databases">
        <title>Draft Genome Sequences of 6 Strains from Genus Thauera.</title>
        <authorList>
            <person name="Liu B."/>
            <person name="Shapleigh J.P."/>
            <person name="Frostegard A.H."/>
        </authorList>
    </citation>
    <scope>NUCLEOTIDE SEQUENCE [LARGE SCALE GENOMIC DNA]</scope>
    <source>
        <strain evidence="3 4">B4P</strain>
    </source>
</reference>
<dbReference type="SUPFAM" id="SSF49299">
    <property type="entry name" value="PKD domain"/>
    <property type="match status" value="5"/>
</dbReference>
<dbReference type="Gene3D" id="2.60.40.10">
    <property type="entry name" value="Immunoglobulins"/>
    <property type="match status" value="11"/>
</dbReference>
<dbReference type="InterPro" id="IPR035986">
    <property type="entry name" value="PKD_dom_sf"/>
</dbReference>
<comment type="caution">
    <text evidence="3">The sequence shown here is derived from an EMBL/GenBank/DDBJ whole genome shotgun (WGS) entry which is preliminary data.</text>
</comment>
<dbReference type="OrthoDB" id="6091599at2"/>
<evidence type="ECO:0000313" key="4">
    <source>
        <dbReference type="Proteomes" id="UP000013047"/>
    </source>
</evidence>
<keyword evidence="4" id="KW-1185">Reference proteome</keyword>
<organism evidence="3 4">
    <name type="scientific">Thauera phenylacetica B4P</name>
    <dbReference type="NCBI Taxonomy" id="1234382"/>
    <lineage>
        <taxon>Bacteria</taxon>
        <taxon>Pseudomonadati</taxon>
        <taxon>Pseudomonadota</taxon>
        <taxon>Betaproteobacteria</taxon>
        <taxon>Rhodocyclales</taxon>
        <taxon>Zoogloeaceae</taxon>
        <taxon>Thauera</taxon>
    </lineage>
</organism>
<sequence length="6720" mass="689595">MSLYTEEKVNTYSPDYQYQPSVSPLAGGGYVVVWTSRGQDGSSDGIYAQRYDASGIPVGPEFRVNSSTSGYQVEGQVTGLSDGSFVVLWTDQSGLDGSSYGIYMQRYSALGVALGGQQRVNTTTSSQQELPTVAAYDGGFVTAWASYSQDGSGWGIYAQRYANDGSAVGAEFRVNSTTSGEQYEPEVAALADGRFVVVWRDNGQDGSSYGVYAQRYNADGTAAGGEFRVNTTTSGAQYEPAVAMLEGGGFVVTWRSDNQDGSGAGVYAQRYAADGSALGGEFRVNESINGSQYQPDVTALAGGGFAVTWRNDNYDVSGTGSYQDVYVREYDATGAALGGEVKVNTPTPTQTAQYEPAIASLGAGNYVVVWRSDNQEADGGYSGIYQQLFGDPAELPRQANPELNELGGTLVFGENNVNAAPQLLDAVVSLHDADSADFDGGRVEIFYTRFGSAEDQLGVRDEGTGVGQIGVSGSTVSFNDGSGAVAIGTITGGTNGAGLVIELNANASIDAVEQLLQNLTYANTSNSPQAERSIAVRVYDGDGGASAASELRIQVVREEDGAARVWAEEIVNTWGASTQEWPSTATLADGSYVVVWVSSGQDGSSGGIYGQRFANNGEALGGEFRVNTLGNGDQSWPQIAALSDGGFVVSWQDSAGNDGSGWGNFAQRFDAAGNAQGGQFVVNTTTSSTQYHANVAGYDGGFAAVWSNGSDIYLQRFDNAGTKLDGETLVSTIPGSASAQSGAQYVPDVAAWTDGRFVVVWTDASANDGSGDGVFARIYTPGSGFGTSFLVNTTTTGNQSYNGYGEYVANVAVLADGGFVVVWPSDSGDGSGWGVYGQRFDATGNKVGGEFRVNETTTGSQYMSEVTALSSGGFVVAFYNDHYDVSGTGTQNDVYIREYDAAGNAVDGQRKLVSPDNSTAYQPVVADLGSGNFAVIYSSYATSANGGNNTHEIRQQLFGDAAELARSASPQLADFTGTVSFVENDVNTALQVIDAAVGLSDPDSANFSGGRLDLFYLQGGSAEDQLGVVHQGDGAGQIGVAGNTVSYGGVAIGTISGGADGANLRIDFTSTAATVEAVEALIQRLGYGNDDQNPNASRTLGLRVSDGDGGTSNPNMLTITVSSSVDGAPRVWAEEVVNTWTANAQEWPATATLADGSYVVAWQSNGGQDGSGWGIFAQRFASNGEAIGPEFRVNTLVGGDQSWAQVAALSDGGFVISWQDSAGNDGSGWGSFAQRFDAAGNAQGGQLLLNTTTSGTQYHTNVAAYTDGFAAVWSNGSDIVLQRFDNAGGKLGGETLVSTAVGSASAQSGSQYLPDIAAAANGDLVIVWSDASGNDGSSYGVFGRLYDADTASFGSTFLVNTTTASQQSGASDDNHAPNVAMLAGGGFVVVWSSTANDDSGWAVVGQRFDAAGNKVGGEFRVNESTAGSQYMAEVTALSTGGFVVAFYNDNYDVSGVGTTSDVYIREYDAAGNAIDGQRKLESPDNGTAYQPVVADLGSGNFAVIYSSYATSANGGNNTHEIRQQLFGDAVELARSASPQVGDFTGTVNFIEDEVNAALQLIDAAVGLSDADSANFAGGRLDLYYVHGGSAEDQLGVVHEGNDAGEIGVDGSTLRYGGAAIGTISGGADGANLRIDFTSAAATVEAVEALIERLGYKNTDVSPNASRTLGLRISDGDGASSDASTLTITVGPSLDGAPRVWAEEVVNTYTPSTQEWPAAVALADGSYVVAWASYGQDAASTWGIYAQRFANNGEALGAEFRVNTLVNGEQSWPQIAALSDGGFVVSWQDNGGNDGSGWGSYAQRFDAAGVAQGGQLLLNTTTSGTQYHTNVAAYPGGFAAVWSNGSDIYLQRFDNAGAKQGVETLVSTAPGSASAQTGAQYVPDVAGRADGDLVIVWADSGANDGSSNGVFGRIYDAATDSFGSTFLVNTTTDSPQSAGNNGDHAPNVAVLADGGFVVVWSAYDQDSASTWGVYGQRFDAAGVKVGGEFRVNETTAGGQYQAEVTALSTGGFVVSFYNDNYDESGAGTQNDVYIREYDAAGNAIDGQRKLESPDNGTAYQPVVADLGSGNFAVIYSSYASSANGGNNTHEIRQQLFGDAAELARPSADPVLDDLRGTLTLSYDNASPFYAGTARTLDPDVFVRDVDSADFGGGSLIVQFLDGGPAAHANETLAIAAAGPITVSGNEVSYDGTVIGTFSGGSAGANLVVSFDADATAEAVRALVQSLTYVNTVPGGSQTDRYLGFRLLDGDGGVSAAQQMLVRIQASVSPPTVDLQDLESAVTLTESAAQVGVVLDPGVQLAYNGATGFNAGSLTVSYVSSSGRAEDQLSIRNEGSGAGQVGVSGSDVSYGGTLIGTIAAADNGANGDQLVINFNASATAAAIERVLENLSYRTSSDGPLAARTIQVVVRDGAGVASSASQMVINVTPELDGASPLFDEQQANTYEADYQITPVVTGLQGANAGGYVVVWRSDGAQDGSSYGVYGQRYDAKGAALGAEFQVNTYAQSNQYEPELASLANGGFVVVWRSSGQDGSGESVHAQIYGADGMAVGGEFQVNTTTVYSQYEPAVVGLSDGSFVVAYRSDYTDASASYAQDVLAKRYAADGTLLADEFTLNTTVSGTQFNPRLAALPGGKFVAVYGDASSNDGSGYGVFSKVFNADGSVAVAEQVVPTTVAGNQYGHDVAVLADGGYVVVWWSSADDQIHGQRFDAAGAKSGGQFQVSTADSVPFQDYARVAALADGGFVVAWDSYTNPAGSYTYDVLLQQFDAAGNKVDGAVVVNANIASTQYLPDIAALTGSNFVVAWASYNQEAGSANSYGVFTRMFGEPGTVTRSAAPELADLVASVSYAENAVNAAPQLIDAAVRLSDADSANFAGGQLVAAVIPAGQNQAVYQLAQDQLGIRNQGTDPGQIGVSGNTVSYGGVAIGTLVSNGANGADLVVSLNASATPQAVEALIENLTYANSSTDPAASRLVSIRVNDGAGGASAAHTVQITVTPELDGASRLFGEQQVNSYEADQQTTPAVSSLQGPNAGGYVVVWRSDGGQDGSSYGVFGQRYDAKGAAVGAEFQVNSEGLGAQYEPAIGSLSDGGFVVAWRSDSQDGSGAGVYAQRYGADGAAVGGEFQVNTSTASNQYEPAVVGLTDGSFVVAYRSDYTEATSNYPYDVLAQRFAADGSQLGGEFTLNTTVSGTQFNPRLAALSGGKFVAVYGDTDAADGSGYGVFAKVFNADGTVAVAEQVVPTTVAGNQYGHDVAVLADGGFVVVWWSADDLIYAQRFDAAGAKVGGQIQVSTVESSSYQDYARVAALDNGGFVVAWDTGNLPGGSSQDVVVQQFDAAGNKVDGATLVNTTIASPQYMPDIAGLAGGNFVVTWAGYNQESATPNTYGVFSQILGTPGSIVRSAAPELVDAATGVRFDENVVNATPQLIDGAVRLSDADSANFAGGQLVVSVLSGYGNIQQAQLVQEAKAQDAFGIRHQGSAAGQVGVSGTTVSYGGVAIGTVASDGQDGRDLVVTFNASATAQAVEAVIENLTYANSVSNPVATRTVSIQVSDGAGGASAPRLVTIAVTPEYDGARPLFEEEVVNTWTPNEQSQPAMARLADGGYVTVWTSQGQDGWGYGVFGQRYDAQGVAVGNQFQVNDYTPYDQVEPAIASLGSGGFVVVWTDRGGADGSSYGVFGQRYDADGLQMGEAFLVNANTSGAQYQPVVASLGGGFVVAWRSDAYQDGRYGDVFFQRFDANGQPLGAETRANTSTGFEDNSQYEPAITVLADGSFVVTWRSDGNSDGDGGYAGVFGQRFAADGSALGAEFQINTYTPYYQYEPSIAALADGGFVVAWTSYYQDGGSTTGVFAQRYDAGGNPVGDEFRVNTTTTDSEQAPSVAGLGNGGYVIAWAAGGEIWLQQYDAAGLPVDGQTRVDAKDANWAQDPVVLALSNGNFVVSWTDYQDDADANSYGIFQRVFGDPADFSRQANPELVDVAESVSFRENAVNLAPQLIDPGVGLVDADSANFDGGRLEVDYISGYGGQDQLGMEGLENQDQLGIRSEGDGPTQVRVSGLNVYYSGVLIGTIVADGSNHGKLVVAFNADATVPAVESVIENLTYQNTSSNPFASRTISIRVTDGDGGASDAKFVTINVTPEVDGAVPLGLEHEVNTTVAGQQTHPAIAHLADGGYVVVWTDEGGADGSSYGVYGQRYDADDNAVGGEFRVNTTTTGAQYEPQVVGLSAGGFAVVWRSDSQDGSGAGVYAQVFDGVGAAVGGETLVNTLTTSSQYQPDVAASADGGFVVAWYHDGYSASNAEYADIFFQRLDASGAKLGAETRANPPLGETFVYQSEPAIAWLEDGGFVVVWTDSSTDGSSDGVFGQRFDASGNAVGTAFRANTYTDGSQSEPDVAALEDGGWIAVWRSDGQDLSSAGVYAQRYAADGTTVGTEFRVNTTTSSNQYEPAVTGLANGGWVVSWTDQYGAAANTYDVFLQQYDAAGRQVDGETLVNSYVPYVQHQPAITAMADGGFVVAWSSYVYSSDGNGDGLPDGGNDTYEIRLQRFSNTAPQISPFTVNGQEEAVIVLDAQLFIDSFSDAEGQNLAAIRITTLPAEGTLKVDGVAVFPGQEVSLAELQAGKLSYQGDVDYFGLDQFAWTGSDGVAYAPNPVFSIINLANVNDAPALQAGADDTAAEGTRFNHAITLGDPDPDTHLITVDWGDGSAPTQYSTSDAVFNIWHYFPDDGSYTVTVTANDQAGQGNSIETDSFEVVVSNVAPDLTLFGNATVEQNLPYTLTLGSVYDLGDDTVSEYRIDWGDGTPVQVIAAGDLPANRELVHTYTSTGDRTISVTLVDEDGTHAGVDTQLVQVSAPAEVLTVNAGADLTVNEGQFFVPSISFADPTDTDPAGRLYTIDWGDGNTSSGRTFNPSALGVGHTYADGDATYTVTVTVDDDGAQSGSDSFEVTVNNVAPTLNLTGGGSVAEGALYTLAISHSDPGADTIASYTIDWGDGGPAQALTAAALAAAGGSVTHVYADGAAGGTARTITVNATDEDGTWTQTKALTVNNVAPTIALSGNLTVDEGSTFTLNLGAVTDPGQDTPTSYTISWGDGAVEVVNSLGDYTHVYADGTTNRTITVLVTDEDGQHANAGTHTVTVNNVAPAVALTGADQTGEGASYELNLLGSDPAGSADTLSYSIDWGDGSPVQVLSAAQLAALGGNVDHVFADDEDGLANATDRTITVTVSDEDGGSSITTKTVTVNNVAPVAAVSGAATVAEAASYTLSVGAVVDPGTDSVSGYSIDWGDGSVDSFTPSQWAAAAGSFSHVYGDGGLGGTPVLVTVRATDEDGEHVLGTQAVTVENAAPTAVLGGADATDEGASYVLGLAGSDPAGSADTLSYSIDWGDGSPVQVLSALQLAMLGGNVAHVFADDDDGPVNASDRTITVMVSDEDGGSSTTTKTVTVNNVAPTIDATGATTATAGLAYTLDLSNYFDPGADTLLADGIEVDWGDGTVTQVGTLGELNHTYASAGTPTIRVSLTDEDGRFADVATIALTVAAPADTVTIAGQAPGAVAEGETFARNIVFTDGEDSGGDGWSYDVLWNDGVVQSGTTTSTGFVLSRAAADGAATLQATITVTDTSGADSDTEELVLEVSNVAPVAAVSGAGTVVEAASYTLSVGAVVDPGTDSVSGYSIDWGDGSVDSFTPAEWAVAAGSFGHVYGDGGLGGTPLQITVRATDEDGEHVLGTQAVTVENAAPSAVLAGADASDEGASYVLGLAGSDPAGSADTLSYSIDWGDGSPVQVLSAAQLAALGGNVGHVFADDEDGLANATDRAITVTVSDEDGGSSITTKTVTVNNVAPVAALSGAATVAEATSYALSVGAVVDPGTDSVSGYSIDWGDGSVDSFTPAEWAVAAGSFGHVYGDGGLGGTPFLITVRATDEDGEHVLGTRAVTVENAAPSAVLGGADASDEGASYVLGLAGSDPAGSADTLSYSIDWGDGSPVQVLSAAELAALGGNVEHVFADDDDGPIDASDRTITVMVSDEDGGSSTTTKTVTVNNVAPTVALSGAPTVVEDIGYTLTLGAVTDPGTDTVVEYVVDWGDGNVESYAAAGDVSHVFADPGVYQISVALRDDDGLHAAAGSLPVTVTAGGGGNTPPTVQDETYTVHAGDVLAVNAAAGLLANDSDADGDPLQVMNYEAPANGSLTVVTDGSFTYTPNAGFVGTEVLTYTVSDGTTTRTGELTIVVENEAPVVNDETYSVHAGEVLAVGAAAGLLANDTDADGDVLRVLNIEAPANGSLNALTDGSFTYTPNAAFVGTEVLTYTVSDGITTRTGTVTIEVENEAPVVNDETYTVHAGEVLTVGVAAGLLANDTDADGDVLRVLNIEAPANGSLNALTDGSFAYTPNAAFVGTEVLTYTVSDGITTRTGELTIVVENEAPVVNDETYTVHAGEVLTVGVAAGLLANDTDADGDVLRVLNIEAPANGSLNALTDGSFTYTPNAAFVGTEVLTYTVSDGITTRTGELTINVESVVQTERIGDAPARVTSSTQFATAWSDPLLHGIRHTDDADAAAPTWTAVQFNTLNSAVLSGGDIYNGDLGVSGQVAATSSVRQEIDGTEALRFDLAAQANSVTVDLSRFFASDDGSMHFEAGRLRLLDSSGNVVAETGFVADSTTGSKTVTLDAAAGFSTIELSAGAYNGSDFVFGAYADAGGDFATAIYTDSAGQAHGSEFLVDWIEVDFQVPLVGVADPIGG</sequence>
<name>N6Z0W1_9RHOO</name>
<dbReference type="Proteomes" id="UP000013047">
    <property type="component" value="Unassembled WGS sequence"/>
</dbReference>
<gene>
    <name evidence="3" type="ORF">C667_08725</name>
</gene>
<dbReference type="NCBIfam" id="NF012211">
    <property type="entry name" value="tand_rpt_95"/>
    <property type="match status" value="4"/>
</dbReference>
<feature type="domain" description="PKD" evidence="2">
    <location>
        <begin position="6056"/>
        <end position="6119"/>
    </location>
</feature>
<dbReference type="PROSITE" id="PS50093">
    <property type="entry name" value="PKD"/>
    <property type="match status" value="4"/>
</dbReference>
<dbReference type="InterPro" id="IPR022409">
    <property type="entry name" value="PKD/Chitinase_dom"/>
</dbReference>
<dbReference type="InterPro" id="IPR013783">
    <property type="entry name" value="Ig-like_fold"/>
</dbReference>
<protein>
    <submittedName>
        <fullName evidence="3">Vcbs repeat-containing protein</fullName>
    </submittedName>
</protein>
<dbReference type="EMBL" id="AMXF01000046">
    <property type="protein sequence ID" value="ENO97470.1"/>
    <property type="molecule type" value="Genomic_DNA"/>
</dbReference>
<feature type="region of interest" description="Disordered" evidence="1">
    <location>
        <begin position="1092"/>
        <end position="1114"/>
    </location>
</feature>